<feature type="compositionally biased region" description="Basic and acidic residues" evidence="1">
    <location>
        <begin position="361"/>
        <end position="377"/>
    </location>
</feature>
<dbReference type="GO" id="GO:0005794">
    <property type="term" value="C:Golgi apparatus"/>
    <property type="evidence" value="ECO:0007669"/>
    <property type="project" value="TreeGrafter"/>
</dbReference>
<dbReference type="SUPFAM" id="SSF103657">
    <property type="entry name" value="BAR/IMD domain-like"/>
    <property type="match status" value="1"/>
</dbReference>
<dbReference type="SMART" id="SM01015">
    <property type="entry name" value="Arfaptin"/>
    <property type="match status" value="1"/>
</dbReference>
<feature type="compositionally biased region" description="Basic and acidic residues" evidence="1">
    <location>
        <begin position="345"/>
        <end position="354"/>
    </location>
</feature>
<keyword evidence="3" id="KW-1185">Reference proteome</keyword>
<feature type="region of interest" description="Disordered" evidence="1">
    <location>
        <begin position="465"/>
        <end position="502"/>
    </location>
</feature>
<evidence type="ECO:0000313" key="4">
    <source>
        <dbReference type="WBParaSite" id="PSAMB.scaffold3553size17833.g21832.t1"/>
    </source>
</evidence>
<evidence type="ECO:0000313" key="3">
    <source>
        <dbReference type="Proteomes" id="UP000887566"/>
    </source>
</evidence>
<dbReference type="SMART" id="SM01237">
    <property type="entry name" value="ICA69"/>
    <property type="match status" value="1"/>
</dbReference>
<dbReference type="WBParaSite" id="PSAMB.scaffold3553size17833.g21832.t1">
    <property type="protein sequence ID" value="PSAMB.scaffold3553size17833.g21832.t1"/>
    <property type="gene ID" value="PSAMB.scaffold3553size17833.g21832"/>
</dbReference>
<dbReference type="PANTHER" id="PTHR10164:SF4">
    <property type="entry name" value="GH23156P"/>
    <property type="match status" value="1"/>
</dbReference>
<dbReference type="InterPro" id="IPR027267">
    <property type="entry name" value="AH/BAR_dom_sf"/>
</dbReference>
<dbReference type="GO" id="GO:0019904">
    <property type="term" value="F:protein domain specific binding"/>
    <property type="evidence" value="ECO:0007669"/>
    <property type="project" value="InterPro"/>
</dbReference>
<dbReference type="InterPro" id="IPR024114">
    <property type="entry name" value="Islet_autoAg_Ica1/Ica1-like"/>
</dbReference>
<feature type="domain" description="AH" evidence="2">
    <location>
        <begin position="54"/>
        <end position="257"/>
    </location>
</feature>
<dbReference type="FunFam" id="1.20.1270.60:FF:000068">
    <property type="entry name" value="Islet cell autoantigen"/>
    <property type="match status" value="1"/>
</dbReference>
<dbReference type="InterPro" id="IPR010504">
    <property type="entry name" value="AH_dom"/>
</dbReference>
<feature type="region of interest" description="Disordered" evidence="1">
    <location>
        <begin position="345"/>
        <end position="416"/>
    </location>
</feature>
<feature type="compositionally biased region" description="Polar residues" evidence="1">
    <location>
        <begin position="491"/>
        <end position="500"/>
    </location>
</feature>
<reference evidence="4" key="1">
    <citation type="submission" date="2022-11" db="UniProtKB">
        <authorList>
            <consortium name="WormBaseParasite"/>
        </authorList>
    </citation>
    <scope>IDENTIFICATION</scope>
</reference>
<dbReference type="PROSITE" id="PS50870">
    <property type="entry name" value="AH"/>
    <property type="match status" value="1"/>
</dbReference>
<dbReference type="PANTHER" id="PTHR10164">
    <property type="entry name" value="ISLET CELL AUTOANTIGEN 1"/>
    <property type="match status" value="1"/>
</dbReference>
<proteinExistence type="predicted"/>
<name>A0A914WAF8_9BILA</name>
<accession>A0A914WAF8</accession>
<dbReference type="AlphaFoldDB" id="A0A914WAF8"/>
<protein>
    <submittedName>
        <fullName evidence="4">AH domain-containing protein</fullName>
    </submittedName>
</protein>
<dbReference type="Gene3D" id="1.20.1270.60">
    <property type="entry name" value="Arfaptin homology (AH) domain/BAR domain"/>
    <property type="match status" value="1"/>
</dbReference>
<organism evidence="3 4">
    <name type="scientific">Plectus sambesii</name>
    <dbReference type="NCBI Taxonomy" id="2011161"/>
    <lineage>
        <taxon>Eukaryota</taxon>
        <taxon>Metazoa</taxon>
        <taxon>Ecdysozoa</taxon>
        <taxon>Nematoda</taxon>
        <taxon>Chromadorea</taxon>
        <taxon>Plectida</taxon>
        <taxon>Plectina</taxon>
        <taxon>Plectoidea</taxon>
        <taxon>Plectidae</taxon>
        <taxon>Plectus</taxon>
    </lineage>
</organism>
<evidence type="ECO:0000259" key="2">
    <source>
        <dbReference type="PROSITE" id="PS50870"/>
    </source>
</evidence>
<dbReference type="Pfam" id="PF06456">
    <property type="entry name" value="Arfaptin"/>
    <property type="match status" value="1"/>
</dbReference>
<dbReference type="Pfam" id="PF04629">
    <property type="entry name" value="ICA69"/>
    <property type="match status" value="1"/>
</dbReference>
<evidence type="ECO:0000256" key="1">
    <source>
        <dbReference type="SAM" id="MobiDB-lite"/>
    </source>
</evidence>
<dbReference type="Proteomes" id="UP000887566">
    <property type="component" value="Unplaced"/>
</dbReference>
<dbReference type="GO" id="GO:0051049">
    <property type="term" value="P:regulation of transport"/>
    <property type="evidence" value="ECO:0007669"/>
    <property type="project" value="TreeGrafter"/>
</dbReference>
<sequence length="572" mass="63627">MSRYYDGASSGRDFDRYADRFDDSPMSRVRQHYWTAKQAIQSKFGKKEDEHLVASDAELDAKLAVFYSVKSTCESMLQCIELYQDYICELSQDDNTLGRFLKQRGKEDKTQAGKLMSAVGRAQSFTAQQRLALRVPLVRLYQELDVFTERAVEDCNQTVEATRRARTEYRGSLLWMKNVSEQLDPDTYRQLEKFRAVQAAVRRNKAKFDKLKLDCLQKVDLLAASRCNLFSQMMANYQNCLLNFWDRTSKAHHAVSENFKGYQHYEFIILKDLSAPSKRLAELTAGEQANETAADGDGESTAEQSNDAELIALGDADETAQAKANDAKMQRSDSLEKMLFGQDSPEHKALDHHPERRHLARDRSESPLGIDDDRPPIDDLLQGPHIPSPPEKIFSDAPVPRLPPPPGWSSASPARAASSAIPDDLFSDQFAQLGLSSESTNDPIAQFLEGGVTNDSNSFTSQWQRAFGQRPQSPPATTDTVSLSAGPDALTQPQQASLQPTPLKPVQSFLPSELFEKSIGEAFGNLPTSQPAAPQQALGSLNKEAPAWYGLFADLDPFKGSEQLDAAANRQC</sequence>
<dbReference type="InterPro" id="IPR006723">
    <property type="entry name" value="Islet_autoAg_Ica1_C"/>
</dbReference>